<keyword evidence="2" id="KW-0812">Transmembrane</keyword>
<comment type="caution">
    <text evidence="3">The sequence shown here is derived from an EMBL/GenBank/DDBJ whole genome shotgun (WGS) entry which is preliminary data.</text>
</comment>
<protein>
    <recommendedName>
        <fullName evidence="5">KASH domain-containing protein</fullName>
    </recommendedName>
</protein>
<organism evidence="3 4">
    <name type="scientific">Brachionus plicatilis</name>
    <name type="common">Marine rotifer</name>
    <name type="synonym">Brachionus muelleri</name>
    <dbReference type="NCBI Taxonomy" id="10195"/>
    <lineage>
        <taxon>Eukaryota</taxon>
        <taxon>Metazoa</taxon>
        <taxon>Spiralia</taxon>
        <taxon>Gnathifera</taxon>
        <taxon>Rotifera</taxon>
        <taxon>Eurotatoria</taxon>
        <taxon>Monogononta</taxon>
        <taxon>Pseudotrocha</taxon>
        <taxon>Ploima</taxon>
        <taxon>Brachionidae</taxon>
        <taxon>Brachionus</taxon>
    </lineage>
</organism>
<dbReference type="EMBL" id="REGN01001609">
    <property type="protein sequence ID" value="RNA33614.1"/>
    <property type="molecule type" value="Genomic_DNA"/>
</dbReference>
<evidence type="ECO:0000313" key="3">
    <source>
        <dbReference type="EMBL" id="RNA33614.1"/>
    </source>
</evidence>
<sequence length="549" mass="63003">MRLVVDNWILTTIRHKNEDQQVKANSLTVDQRVEQEQNLFDTSHDLDSSHSSSKSLNQIEVDEDKMQNDADMIKDFESYLYNVLDVSSFGQVEAHLDQLAKMMRHLNDEYHVLKNELDKQFFDDQNQMVKFVQDTLCMKNLLMCQSVSVLERAIATILESVQGQLDHQSCVKVKRMLQQIQRANGSMINTVKTMLKQSISRMQNNVHIWNEFDDVCKQLDTIFSKHTTPFVCSLQYRSISIEINNNINRLKEKLNTLTSVLSEAKYFELKNLIVIYEIKFKRLKESSETDNNGTPEAMVPSSARQTVRLNQKQTESPINCSGKLSNYQIKQKTTVTCDKSTFTVNNESTQTESVVYESVMQSDGKKMLLEAYLRNNGNLASCSTSSKKNKSESGTGLMRESGIGTANDDDSLPLTDAEKHCEDDDKLNISVETYHIDSHKKYVRKKTNKLKSMSTLSSSSTCSSSNSQPNVAYQRKNKKSKQVSSHELNQQISSQSLLRFLLLKLIKFIFIFLLPILFVLLFLAYVLYRNYLNPNCCDMKRNYLLINVT</sequence>
<evidence type="ECO:0000256" key="2">
    <source>
        <dbReference type="SAM" id="Phobius"/>
    </source>
</evidence>
<dbReference type="OrthoDB" id="10613745at2759"/>
<feature type="compositionally biased region" description="Low complexity" evidence="1">
    <location>
        <begin position="455"/>
        <end position="467"/>
    </location>
</feature>
<keyword evidence="4" id="KW-1185">Reference proteome</keyword>
<feature type="transmembrane region" description="Helical" evidence="2">
    <location>
        <begin position="505"/>
        <end position="528"/>
    </location>
</feature>
<feature type="region of interest" description="Disordered" evidence="1">
    <location>
        <begin position="380"/>
        <end position="417"/>
    </location>
</feature>
<reference evidence="3 4" key="1">
    <citation type="journal article" date="2018" name="Sci. Rep.">
        <title>Genomic signatures of local adaptation to the degree of environmental predictability in rotifers.</title>
        <authorList>
            <person name="Franch-Gras L."/>
            <person name="Hahn C."/>
            <person name="Garcia-Roger E.M."/>
            <person name="Carmona M.J."/>
            <person name="Serra M."/>
            <person name="Gomez A."/>
        </authorList>
    </citation>
    <scope>NUCLEOTIDE SEQUENCE [LARGE SCALE GENOMIC DNA]</scope>
    <source>
        <strain evidence="3">HYR1</strain>
    </source>
</reference>
<accession>A0A3M7SCS1</accession>
<gene>
    <name evidence="3" type="ORF">BpHYR1_000129</name>
</gene>
<keyword evidence="2" id="KW-0472">Membrane</keyword>
<dbReference type="AlphaFoldDB" id="A0A3M7SCS1"/>
<name>A0A3M7SCS1_BRAPC</name>
<proteinExistence type="predicted"/>
<evidence type="ECO:0000313" key="4">
    <source>
        <dbReference type="Proteomes" id="UP000276133"/>
    </source>
</evidence>
<evidence type="ECO:0000256" key="1">
    <source>
        <dbReference type="SAM" id="MobiDB-lite"/>
    </source>
</evidence>
<dbReference type="Proteomes" id="UP000276133">
    <property type="component" value="Unassembled WGS sequence"/>
</dbReference>
<evidence type="ECO:0008006" key="5">
    <source>
        <dbReference type="Google" id="ProtNLM"/>
    </source>
</evidence>
<keyword evidence="2" id="KW-1133">Transmembrane helix</keyword>
<feature type="region of interest" description="Disordered" evidence="1">
    <location>
        <begin position="455"/>
        <end position="485"/>
    </location>
</feature>